<keyword evidence="3" id="KW-0418">Kinase</keyword>
<evidence type="ECO:0008006" key="6">
    <source>
        <dbReference type="Google" id="ProtNLM"/>
    </source>
</evidence>
<evidence type="ECO:0000313" key="4">
    <source>
        <dbReference type="EMBL" id="KAL3113992.1"/>
    </source>
</evidence>
<proteinExistence type="predicted"/>
<protein>
    <recommendedName>
        <fullName evidence="6">Adenylate kinase</fullName>
    </recommendedName>
</protein>
<dbReference type="SUPFAM" id="SSF52540">
    <property type="entry name" value="P-loop containing nucleoside triphosphate hydrolases"/>
    <property type="match status" value="1"/>
</dbReference>
<dbReference type="EMBL" id="JBICBT010000427">
    <property type="protein sequence ID" value="KAL3113992.1"/>
    <property type="molecule type" value="Genomic_DNA"/>
</dbReference>
<evidence type="ECO:0000313" key="5">
    <source>
        <dbReference type="Proteomes" id="UP001620626"/>
    </source>
</evidence>
<keyword evidence="5" id="KW-1185">Reference proteome</keyword>
<evidence type="ECO:0000256" key="1">
    <source>
        <dbReference type="ARBA" id="ARBA00022679"/>
    </source>
</evidence>
<gene>
    <name evidence="4" type="ORF">niasHT_014895</name>
</gene>
<reference evidence="4 5" key="1">
    <citation type="submission" date="2024-10" db="EMBL/GenBank/DDBJ databases">
        <authorList>
            <person name="Kim D."/>
        </authorList>
    </citation>
    <scope>NUCLEOTIDE SEQUENCE [LARGE SCALE GENOMIC DNA]</scope>
    <source>
        <strain evidence="4">BH-2024</strain>
    </source>
</reference>
<organism evidence="4 5">
    <name type="scientific">Heterodera trifolii</name>
    <dbReference type="NCBI Taxonomy" id="157864"/>
    <lineage>
        <taxon>Eukaryota</taxon>
        <taxon>Metazoa</taxon>
        <taxon>Ecdysozoa</taxon>
        <taxon>Nematoda</taxon>
        <taxon>Chromadorea</taxon>
        <taxon>Rhabditida</taxon>
        <taxon>Tylenchina</taxon>
        <taxon>Tylenchomorpha</taxon>
        <taxon>Tylenchoidea</taxon>
        <taxon>Heteroderidae</taxon>
        <taxon>Heteroderinae</taxon>
        <taxon>Heterodera</taxon>
    </lineage>
</organism>
<dbReference type="GO" id="GO:0016301">
    <property type="term" value="F:kinase activity"/>
    <property type="evidence" value="ECO:0007669"/>
    <property type="project" value="UniProtKB-KW"/>
</dbReference>
<dbReference type="AlphaFoldDB" id="A0ABD2LFJ3"/>
<name>A0ABD2LFJ3_9BILA</name>
<dbReference type="InterPro" id="IPR027417">
    <property type="entry name" value="P-loop_NTPase"/>
</dbReference>
<accession>A0ABD2LFJ3</accession>
<dbReference type="Proteomes" id="UP001620626">
    <property type="component" value="Unassembled WGS sequence"/>
</dbReference>
<dbReference type="PANTHER" id="PTHR23359">
    <property type="entry name" value="NUCLEOTIDE KINASE"/>
    <property type="match status" value="1"/>
</dbReference>
<dbReference type="Pfam" id="PF00406">
    <property type="entry name" value="ADK"/>
    <property type="match status" value="1"/>
</dbReference>
<evidence type="ECO:0000256" key="3">
    <source>
        <dbReference type="ARBA" id="ARBA00022777"/>
    </source>
</evidence>
<sequence length="90" mass="10272">MNNFLGYPREVTQGERFEQEIQSPVLRLMGRGRSDDTVETIKNRLHTFVESIKPVVDHYGKKGKLVKITAEGSVDGIFAEVCQHLNERVK</sequence>
<evidence type="ECO:0000256" key="2">
    <source>
        <dbReference type="ARBA" id="ARBA00022741"/>
    </source>
</evidence>
<dbReference type="InterPro" id="IPR000850">
    <property type="entry name" value="Adenylat/UMP-CMP_kin"/>
</dbReference>
<keyword evidence="1" id="KW-0808">Transferase</keyword>
<comment type="caution">
    <text evidence="4">The sequence shown here is derived from an EMBL/GenBank/DDBJ whole genome shotgun (WGS) entry which is preliminary data.</text>
</comment>
<dbReference type="GO" id="GO:0000166">
    <property type="term" value="F:nucleotide binding"/>
    <property type="evidence" value="ECO:0007669"/>
    <property type="project" value="UniProtKB-KW"/>
</dbReference>
<keyword evidence="2" id="KW-0547">Nucleotide-binding</keyword>
<dbReference type="Gene3D" id="3.40.50.300">
    <property type="entry name" value="P-loop containing nucleotide triphosphate hydrolases"/>
    <property type="match status" value="1"/>
</dbReference>